<comment type="catalytic activity">
    <reaction evidence="1 10">
        <text>a (3R)-hydroxyacyl-[ACP] = a (2E)-enoyl-[ACP] + H2O</text>
        <dbReference type="Rhea" id="RHEA:13097"/>
        <dbReference type="Rhea" id="RHEA-COMP:9925"/>
        <dbReference type="Rhea" id="RHEA-COMP:9945"/>
        <dbReference type="ChEBI" id="CHEBI:15377"/>
        <dbReference type="ChEBI" id="CHEBI:78784"/>
        <dbReference type="ChEBI" id="CHEBI:78827"/>
        <dbReference type="EC" id="4.2.1.59"/>
    </reaction>
</comment>
<keyword evidence="7 10" id="KW-0443">Lipid metabolism</keyword>
<organism evidence="11">
    <name type="scientific">uncultured Chloroflexia bacterium</name>
    <dbReference type="NCBI Taxonomy" id="1672391"/>
    <lineage>
        <taxon>Bacteria</taxon>
        <taxon>Bacillati</taxon>
        <taxon>Chloroflexota</taxon>
        <taxon>Chloroflexia</taxon>
        <taxon>environmental samples</taxon>
    </lineage>
</organism>
<evidence type="ECO:0000256" key="4">
    <source>
        <dbReference type="ARBA" id="ARBA00022490"/>
    </source>
</evidence>
<keyword evidence="8 10" id="KW-0456">Lyase</keyword>
<dbReference type="GO" id="GO:0006633">
    <property type="term" value="P:fatty acid biosynthetic process"/>
    <property type="evidence" value="ECO:0007669"/>
    <property type="project" value="UniProtKB-UniRule"/>
</dbReference>
<evidence type="ECO:0000256" key="7">
    <source>
        <dbReference type="ARBA" id="ARBA00023098"/>
    </source>
</evidence>
<comment type="subcellular location">
    <subcellularLocation>
        <location evidence="2 10">Cytoplasm</location>
    </subcellularLocation>
</comment>
<dbReference type="EMBL" id="CADCTK010000540">
    <property type="protein sequence ID" value="CAA9261597.1"/>
    <property type="molecule type" value="Genomic_DNA"/>
</dbReference>
<feature type="active site" evidence="10">
    <location>
        <position position="47"/>
    </location>
</feature>
<dbReference type="NCBIfam" id="TIGR01750">
    <property type="entry name" value="fabZ"/>
    <property type="match status" value="1"/>
</dbReference>
<proteinExistence type="inferred from homology"/>
<dbReference type="InterPro" id="IPR013114">
    <property type="entry name" value="FabA_FabZ"/>
</dbReference>
<evidence type="ECO:0000256" key="9">
    <source>
        <dbReference type="ARBA" id="ARBA00025049"/>
    </source>
</evidence>
<evidence type="ECO:0000256" key="8">
    <source>
        <dbReference type="ARBA" id="ARBA00023239"/>
    </source>
</evidence>
<keyword evidence="4 10" id="KW-0963">Cytoplasm</keyword>
<dbReference type="GO" id="GO:0005737">
    <property type="term" value="C:cytoplasm"/>
    <property type="evidence" value="ECO:0007669"/>
    <property type="project" value="UniProtKB-SubCell"/>
</dbReference>
<dbReference type="CDD" id="cd01288">
    <property type="entry name" value="FabZ"/>
    <property type="match status" value="1"/>
</dbReference>
<keyword evidence="5 10" id="KW-0444">Lipid biosynthesis</keyword>
<gene>
    <name evidence="10" type="primary">fabZ</name>
    <name evidence="11" type="ORF">AVDCRST_MAG26-2354</name>
</gene>
<evidence type="ECO:0000256" key="6">
    <source>
        <dbReference type="ARBA" id="ARBA00022556"/>
    </source>
</evidence>
<dbReference type="GO" id="GO:0016020">
    <property type="term" value="C:membrane"/>
    <property type="evidence" value="ECO:0007669"/>
    <property type="project" value="GOC"/>
</dbReference>
<evidence type="ECO:0000256" key="5">
    <source>
        <dbReference type="ARBA" id="ARBA00022516"/>
    </source>
</evidence>
<dbReference type="PANTHER" id="PTHR30272:SF1">
    <property type="entry name" value="3-HYDROXYACYL-[ACYL-CARRIER-PROTEIN] DEHYDRATASE"/>
    <property type="match status" value="1"/>
</dbReference>
<reference evidence="11" key="1">
    <citation type="submission" date="2020-02" db="EMBL/GenBank/DDBJ databases">
        <authorList>
            <person name="Meier V. D."/>
        </authorList>
    </citation>
    <scope>NUCLEOTIDE SEQUENCE</scope>
    <source>
        <strain evidence="11">AVDCRST_MAG26</strain>
    </source>
</reference>
<dbReference type="NCBIfam" id="NF000582">
    <property type="entry name" value="PRK00006.1"/>
    <property type="match status" value="1"/>
</dbReference>
<dbReference type="InterPro" id="IPR010084">
    <property type="entry name" value="FabZ"/>
</dbReference>
<dbReference type="PANTHER" id="PTHR30272">
    <property type="entry name" value="3-HYDROXYACYL-[ACYL-CARRIER-PROTEIN] DEHYDRATASE"/>
    <property type="match status" value="1"/>
</dbReference>
<dbReference type="HAMAP" id="MF_00406">
    <property type="entry name" value="FabZ"/>
    <property type="match status" value="1"/>
</dbReference>
<dbReference type="Pfam" id="PF07977">
    <property type="entry name" value="FabA"/>
    <property type="match status" value="1"/>
</dbReference>
<sequence length="143" mass="15718">MLSIQQIMEIIPHRPPFLLVDRILEIDERHAVGIKQVSMNEPFFAGHFPGNPIMPGVLQVEALAQVGAVALLHQPAYRGKLALFARIENVRFRKPVTPGDTLRLEVELVQLRGAIGKGHGVAKVEDQVVTEADFTFAIADPPA</sequence>
<dbReference type="FunFam" id="3.10.129.10:FF:000001">
    <property type="entry name" value="3-hydroxyacyl-[acyl-carrier-protein] dehydratase FabZ"/>
    <property type="match status" value="1"/>
</dbReference>
<accession>A0A6J4IVP5</accession>
<keyword evidence="6 10" id="KW-0441">Lipid A biosynthesis</keyword>
<evidence type="ECO:0000256" key="10">
    <source>
        <dbReference type="HAMAP-Rule" id="MF_00406"/>
    </source>
</evidence>
<comment type="similarity">
    <text evidence="3 10">Belongs to the thioester dehydratase family. FabZ subfamily.</text>
</comment>
<protein>
    <recommendedName>
        <fullName evidence="10">3-hydroxyacyl-[acyl-carrier-protein] dehydratase FabZ</fullName>
        <ecNumber evidence="10">4.2.1.59</ecNumber>
    </recommendedName>
    <alternativeName>
        <fullName evidence="10">(3R)-hydroxymyristoyl-[acyl-carrier-protein] dehydratase</fullName>
        <shortName evidence="10">(3R)-hydroxymyristoyl-ACP dehydrase</shortName>
    </alternativeName>
    <alternativeName>
        <fullName evidence="10">Beta-hydroxyacyl-ACP dehydratase</fullName>
    </alternativeName>
</protein>
<evidence type="ECO:0000313" key="11">
    <source>
        <dbReference type="EMBL" id="CAA9261597.1"/>
    </source>
</evidence>
<name>A0A6J4IVP5_9CHLR</name>
<dbReference type="AlphaFoldDB" id="A0A6J4IVP5"/>
<evidence type="ECO:0000256" key="2">
    <source>
        <dbReference type="ARBA" id="ARBA00004496"/>
    </source>
</evidence>
<evidence type="ECO:0000256" key="3">
    <source>
        <dbReference type="ARBA" id="ARBA00009174"/>
    </source>
</evidence>
<dbReference type="Gene3D" id="3.10.129.10">
    <property type="entry name" value="Hotdog Thioesterase"/>
    <property type="match status" value="1"/>
</dbReference>
<evidence type="ECO:0000256" key="1">
    <source>
        <dbReference type="ARBA" id="ARBA00001055"/>
    </source>
</evidence>
<dbReference type="EC" id="4.2.1.59" evidence="10"/>
<dbReference type="InterPro" id="IPR029069">
    <property type="entry name" value="HotDog_dom_sf"/>
</dbReference>
<comment type="function">
    <text evidence="9 10">Involved in unsaturated fatty acids biosynthesis. Catalyzes the dehydration of short chain beta-hydroxyacyl-ACPs and long chain saturated and unsaturated beta-hydroxyacyl-ACPs.</text>
</comment>
<dbReference type="GO" id="GO:0009245">
    <property type="term" value="P:lipid A biosynthetic process"/>
    <property type="evidence" value="ECO:0007669"/>
    <property type="project" value="UniProtKB-UniRule"/>
</dbReference>
<dbReference type="SUPFAM" id="SSF54637">
    <property type="entry name" value="Thioesterase/thiol ester dehydrase-isomerase"/>
    <property type="match status" value="1"/>
</dbReference>
<dbReference type="GO" id="GO:0019171">
    <property type="term" value="F:(3R)-hydroxyacyl-[acyl-carrier-protein] dehydratase activity"/>
    <property type="evidence" value="ECO:0007669"/>
    <property type="project" value="UniProtKB-EC"/>
</dbReference>